<proteinExistence type="predicted"/>
<evidence type="ECO:0000256" key="1">
    <source>
        <dbReference type="SAM" id="SignalP"/>
    </source>
</evidence>
<gene>
    <name evidence="2" type="ORF">EAI_16755</name>
</gene>
<organism evidence="3">
    <name type="scientific">Harpegnathos saltator</name>
    <name type="common">Jerdon's jumping ant</name>
    <dbReference type="NCBI Taxonomy" id="610380"/>
    <lineage>
        <taxon>Eukaryota</taxon>
        <taxon>Metazoa</taxon>
        <taxon>Ecdysozoa</taxon>
        <taxon>Arthropoda</taxon>
        <taxon>Hexapoda</taxon>
        <taxon>Insecta</taxon>
        <taxon>Pterygota</taxon>
        <taxon>Neoptera</taxon>
        <taxon>Endopterygota</taxon>
        <taxon>Hymenoptera</taxon>
        <taxon>Apocrita</taxon>
        <taxon>Aculeata</taxon>
        <taxon>Formicoidea</taxon>
        <taxon>Formicidae</taxon>
        <taxon>Ponerinae</taxon>
        <taxon>Ponerini</taxon>
        <taxon>Harpegnathos</taxon>
    </lineage>
</organism>
<dbReference type="InParanoid" id="E2B7Y0"/>
<dbReference type="EMBL" id="GL446261">
    <property type="protein sequence ID" value="EFN88202.1"/>
    <property type="molecule type" value="Genomic_DNA"/>
</dbReference>
<dbReference type="Proteomes" id="UP000008237">
    <property type="component" value="Unassembled WGS sequence"/>
</dbReference>
<feature type="chain" id="PRO_5003157881" evidence="1">
    <location>
        <begin position="19"/>
        <end position="68"/>
    </location>
</feature>
<evidence type="ECO:0000313" key="3">
    <source>
        <dbReference type="Proteomes" id="UP000008237"/>
    </source>
</evidence>
<name>E2B7Y0_HARSA</name>
<feature type="signal peptide" evidence="1">
    <location>
        <begin position="1"/>
        <end position="18"/>
    </location>
</feature>
<keyword evidence="1" id="KW-0732">Signal</keyword>
<reference evidence="2 3" key="1">
    <citation type="journal article" date="2010" name="Science">
        <title>Genomic comparison of the ants Camponotus floridanus and Harpegnathos saltator.</title>
        <authorList>
            <person name="Bonasio R."/>
            <person name="Zhang G."/>
            <person name="Ye C."/>
            <person name="Mutti N.S."/>
            <person name="Fang X."/>
            <person name="Qin N."/>
            <person name="Donahue G."/>
            <person name="Yang P."/>
            <person name="Li Q."/>
            <person name="Li C."/>
            <person name="Zhang P."/>
            <person name="Huang Z."/>
            <person name="Berger S.L."/>
            <person name="Reinberg D."/>
            <person name="Wang J."/>
            <person name="Liebig J."/>
        </authorList>
    </citation>
    <scope>NUCLEOTIDE SEQUENCE [LARGE SCALE GENOMIC DNA]</scope>
    <source>
        <strain evidence="2 3">R22 G/1</strain>
    </source>
</reference>
<keyword evidence="3" id="KW-1185">Reference proteome</keyword>
<accession>E2B7Y0</accession>
<protein>
    <submittedName>
        <fullName evidence="2">Uncharacterized protein</fullName>
    </submittedName>
</protein>
<evidence type="ECO:0000313" key="2">
    <source>
        <dbReference type="EMBL" id="EFN88202.1"/>
    </source>
</evidence>
<sequence length="68" mass="7174">MLALALALALALFHEAGPVVVPYAVLVPRLADELIVQQLPLPQEDIRGYPLEISASASSLAFGIVPPQ</sequence>
<dbReference type="AlphaFoldDB" id="E2B7Y0"/>